<dbReference type="EMBL" id="FOHW01000015">
    <property type="protein sequence ID" value="SET51827.1"/>
    <property type="molecule type" value="Genomic_DNA"/>
</dbReference>
<sequence>MVISRRSVDFLAGSVSKEVSDLENGAVSYHSGQGSIPIYIGIGCLDIPRLLD</sequence>
<dbReference type="Proteomes" id="UP000182332">
    <property type="component" value="Unassembled WGS sequence"/>
</dbReference>
<gene>
    <name evidence="1" type="ORF">SAMN05216197_11594</name>
</gene>
<proteinExistence type="predicted"/>
<evidence type="ECO:0000313" key="2">
    <source>
        <dbReference type="Proteomes" id="UP000182332"/>
    </source>
</evidence>
<evidence type="ECO:0000313" key="1">
    <source>
        <dbReference type="EMBL" id="SET51827.1"/>
    </source>
</evidence>
<reference evidence="1 2" key="1">
    <citation type="submission" date="2016-10" db="EMBL/GenBank/DDBJ databases">
        <authorList>
            <person name="de Groot N.N."/>
        </authorList>
    </citation>
    <scope>NUCLEOTIDE SEQUENCE [LARGE SCALE GENOMIC DNA]</scope>
    <source>
        <strain evidence="1 2">DSM 11363</strain>
    </source>
</reference>
<dbReference type="AlphaFoldDB" id="A0A1I0F3M1"/>
<organism evidence="1 2">
    <name type="scientific">Pseudomonas graminis</name>
    <dbReference type="NCBI Taxonomy" id="158627"/>
    <lineage>
        <taxon>Bacteria</taxon>
        <taxon>Pseudomonadati</taxon>
        <taxon>Pseudomonadota</taxon>
        <taxon>Gammaproteobacteria</taxon>
        <taxon>Pseudomonadales</taxon>
        <taxon>Pseudomonadaceae</taxon>
        <taxon>Pseudomonas</taxon>
    </lineage>
</organism>
<accession>A0A1I0F3M1</accession>
<protein>
    <submittedName>
        <fullName evidence="1">Uncharacterized protein</fullName>
    </submittedName>
</protein>
<name>A0A1I0F3M1_9PSED</name>